<evidence type="ECO:0000259" key="4">
    <source>
        <dbReference type="Pfam" id="PF13860"/>
    </source>
</evidence>
<dbReference type="Gene3D" id="2.60.40.4070">
    <property type="match status" value="1"/>
</dbReference>
<dbReference type="SUPFAM" id="SSF52129">
    <property type="entry name" value="Caspase-like"/>
    <property type="match status" value="1"/>
</dbReference>
<dbReference type="Gene3D" id="3.40.50.1460">
    <property type="match status" value="1"/>
</dbReference>
<name>A0A1I2CT23_9BACT</name>
<dbReference type="RefSeq" id="WP_093832517.1">
    <property type="nucleotide sequence ID" value="NZ_FOLQ01000018.1"/>
</dbReference>
<dbReference type="Pfam" id="PF01364">
    <property type="entry name" value="Peptidase_C25"/>
    <property type="match status" value="1"/>
</dbReference>
<dbReference type="InterPro" id="IPR025965">
    <property type="entry name" value="FlgD/Vpr_Ig-like"/>
</dbReference>
<feature type="signal peptide" evidence="2">
    <location>
        <begin position="1"/>
        <end position="22"/>
    </location>
</feature>
<reference evidence="5 6" key="1">
    <citation type="submission" date="2016-10" db="EMBL/GenBank/DDBJ databases">
        <authorList>
            <person name="de Groot N.N."/>
        </authorList>
    </citation>
    <scope>NUCLEOTIDE SEQUENCE [LARGE SCALE GENOMIC DNA]</scope>
    <source>
        <strain evidence="5 6">DSM 26130</strain>
    </source>
</reference>
<dbReference type="InterPro" id="IPR029031">
    <property type="entry name" value="Gingipain_N_sf"/>
</dbReference>
<dbReference type="InterPro" id="IPR026444">
    <property type="entry name" value="Secre_tail"/>
</dbReference>
<organism evidence="5 6">
    <name type="scientific">Spirosoma endophyticum</name>
    <dbReference type="NCBI Taxonomy" id="662367"/>
    <lineage>
        <taxon>Bacteria</taxon>
        <taxon>Pseudomonadati</taxon>
        <taxon>Bacteroidota</taxon>
        <taxon>Cytophagia</taxon>
        <taxon>Cytophagales</taxon>
        <taxon>Cytophagaceae</taxon>
        <taxon>Spirosoma</taxon>
    </lineage>
</organism>
<feature type="domain" description="Gingipain" evidence="3">
    <location>
        <begin position="411"/>
        <end position="770"/>
    </location>
</feature>
<dbReference type="STRING" id="662367.SAMN05216167_11844"/>
<protein>
    <submittedName>
        <fullName evidence="5">Por secretion system C-terminal sorting domain-containing protein</fullName>
    </submittedName>
</protein>
<dbReference type="OrthoDB" id="9757650at2"/>
<dbReference type="InterPro" id="IPR029030">
    <property type="entry name" value="Caspase-like_dom_sf"/>
</dbReference>
<dbReference type="Gene3D" id="2.60.40.10">
    <property type="entry name" value="Immunoglobulins"/>
    <property type="match status" value="1"/>
</dbReference>
<dbReference type="InterPro" id="IPR013783">
    <property type="entry name" value="Ig-like_fold"/>
</dbReference>
<dbReference type="CDD" id="cd02258">
    <property type="entry name" value="Peptidase_C25_N"/>
    <property type="match status" value="1"/>
</dbReference>
<proteinExistence type="predicted"/>
<evidence type="ECO:0000256" key="1">
    <source>
        <dbReference type="ARBA" id="ARBA00022729"/>
    </source>
</evidence>
<dbReference type="InterPro" id="IPR001769">
    <property type="entry name" value="Gingipain"/>
</dbReference>
<evidence type="ECO:0000259" key="3">
    <source>
        <dbReference type="Pfam" id="PF01364"/>
    </source>
</evidence>
<dbReference type="EMBL" id="FOLQ01000018">
    <property type="protein sequence ID" value="SFE71408.1"/>
    <property type="molecule type" value="Genomic_DNA"/>
</dbReference>
<dbReference type="NCBIfam" id="TIGR04183">
    <property type="entry name" value="Por_Secre_tail"/>
    <property type="match status" value="1"/>
</dbReference>
<keyword evidence="6" id="KW-1185">Reference proteome</keyword>
<evidence type="ECO:0000313" key="6">
    <source>
        <dbReference type="Proteomes" id="UP000198598"/>
    </source>
</evidence>
<gene>
    <name evidence="5" type="ORF">SAMN05216167_11844</name>
</gene>
<keyword evidence="1 2" id="KW-0732">Signal</keyword>
<dbReference type="GO" id="GO:0006508">
    <property type="term" value="P:proteolysis"/>
    <property type="evidence" value="ECO:0007669"/>
    <property type="project" value="InterPro"/>
</dbReference>
<dbReference type="Pfam" id="PF13860">
    <property type="entry name" value="FlgD_ig"/>
    <property type="match status" value="1"/>
</dbReference>
<evidence type="ECO:0000313" key="5">
    <source>
        <dbReference type="EMBL" id="SFE71408.1"/>
    </source>
</evidence>
<dbReference type="GO" id="GO:0008234">
    <property type="term" value="F:cysteine-type peptidase activity"/>
    <property type="evidence" value="ECO:0007669"/>
    <property type="project" value="InterPro"/>
</dbReference>
<dbReference type="Proteomes" id="UP000198598">
    <property type="component" value="Unassembled WGS sequence"/>
</dbReference>
<dbReference type="Gene3D" id="3.40.50.10390">
    <property type="entry name" value="Gingipain r, domain 1"/>
    <property type="match status" value="1"/>
</dbReference>
<sequence length="1341" mass="149389">MPLTRSRLLLILFVFNSLLTQAQSDRNDPDPTRWINYAQTYYKIPIAQNGLYRITTTDFQQAGIPITQIDPTTVQLFHRGVEQAVYLEGEIDHQFDSTDFLEFYGRGNDGAQDSLLYKPHTAQPHTYYSLFNDTTAYFLTWRLDGKAGKRMKTYTDTAYANLTPETYHWAEEVRLFTDTYPGWAAGIPPKIEYSYYEVGEGYTGLVQQKDKPYANVFQLTDPVTIGPKPQVDVLLVGREFTNHRVECLAGPTTSSQRLLDTVRFSDYDNAHIRQDANWQDIGKDNKLVISTISRGDSTTPDPYSVSYIRLRYPQKITNDGQPMRQFRLLPNALDRSLVDVADVLPNTRFWDISDSNAPIRIGITTPTAKSARLVVQGTDTARCILSASQFKIVPGIHPIAFTDWTSRKPTYLIISHADLMKPAHGTTNAVRGYATYRASAVGGSYDTLTVSMQQLIDQYSYGERNPLAIRRFARQMRQQGKGSLQYLLLIGRGRSTPGIRRDSNQATLDRVMTGGFPGSDIVFTEGLDDNEPNVPAIPTGRINAETPQEVINYLNKVKEYERPTADLSWRKTLLHLSGGETPYEASLFRHLLDSYRDQAIQPFLGARVTTISKETDTLVEQVNVAKPVNAGVGLLTFFGHSGLDVTDLDIGFCSNDALGYANKGKYPLLLINGCAIGNFFYGRPTLTTDWVLAPDRGAIAAIAQSHLGYTDVLDQYSLTFYALLTDSTQLYKSIGQLQQETIRRVLRQSPDGRALANCQQMVLQGDPAIHVFPFKTPDYVLTAGGLSVQASNQQPLTTLSDSIQIRAIVQNIGQYWSGQLPVRVRRSVNGQKSAVFNTSLPHAIANLDTLTLTFPNEGNSEGQNQFEVTINPIDSPATRRETNHDNNVATVDVTLAGQKPVLIYPAPGSVIKTTTVRLMALYLGNGLHTFDLDLDSTSHFDSPFRVSQRITATNTISYPTTLPDLSNKIYYWRVRLADKANDPDSWSTGTFIYAPNNTVTGLPEGQIRLATPLPTDSQQGDIVNLPIEFTNLSPYPFLDSLVVQQTIYSAGLVNPQTTRWHVKAPTGSDTLRFTTRIATEKWPGINRLVLTVNPRVQPEYSFLNNTLDLLIPVQPDTFAPLLEVAFDGARITDGSTVSAKPLIDIVVADENRTLIRRDTAGLNLYLQRPGKNTIFERLSWRTAKIQPVGADNVFRLRYPSAMLPEGSYQLLVTARDAVGNEAVPYKVSFRVLNERKLTDLTVYPNPFRDNVLFSFQLTGNQAPSTLTLTLTDLSGHVVHQLHQSGRIGLNEWQWNGRTEGGDALPAGIYIYKLTLSDADGTAWPVANSLRGELNGRILLIR</sequence>
<evidence type="ECO:0000256" key="2">
    <source>
        <dbReference type="SAM" id="SignalP"/>
    </source>
</evidence>
<accession>A0A1I2CT23</accession>
<feature type="chain" id="PRO_5011515231" evidence="2">
    <location>
        <begin position="23"/>
        <end position="1341"/>
    </location>
</feature>
<feature type="domain" description="FlgD/Vpr Ig-like" evidence="4">
    <location>
        <begin position="1252"/>
        <end position="1318"/>
    </location>
</feature>